<dbReference type="PANTHER" id="PTHR12534:SF0">
    <property type="entry name" value="SMALL RIBOSOMAL SUBUNIT PROTEIN US2M"/>
    <property type="match status" value="1"/>
</dbReference>
<organism evidence="5">
    <name type="scientific">Phaffia rhodozyma</name>
    <name type="common">Yeast</name>
    <name type="synonym">Xanthophyllomyces dendrorhous</name>
    <dbReference type="NCBI Taxonomy" id="264483"/>
    <lineage>
        <taxon>Eukaryota</taxon>
        <taxon>Fungi</taxon>
        <taxon>Dikarya</taxon>
        <taxon>Basidiomycota</taxon>
        <taxon>Agaricomycotina</taxon>
        <taxon>Tremellomycetes</taxon>
        <taxon>Cystofilobasidiales</taxon>
        <taxon>Mrakiaceae</taxon>
        <taxon>Phaffia</taxon>
    </lineage>
</organism>
<dbReference type="GO" id="GO:0006412">
    <property type="term" value="P:translation"/>
    <property type="evidence" value="ECO:0007669"/>
    <property type="project" value="InterPro"/>
</dbReference>
<proteinExistence type="inferred from homology"/>
<keyword evidence="3" id="KW-0687">Ribonucleoprotein</keyword>
<dbReference type="InterPro" id="IPR005706">
    <property type="entry name" value="Ribosomal_uS2_bac/mit/plastid"/>
</dbReference>
<dbReference type="PANTHER" id="PTHR12534">
    <property type="entry name" value="30S RIBOSOMAL PROTEIN S2 PROKARYOTIC AND ORGANELLAR"/>
    <property type="match status" value="1"/>
</dbReference>
<dbReference type="GO" id="GO:0003735">
    <property type="term" value="F:structural constituent of ribosome"/>
    <property type="evidence" value="ECO:0007669"/>
    <property type="project" value="InterPro"/>
</dbReference>
<feature type="compositionally biased region" description="Polar residues" evidence="4">
    <location>
        <begin position="30"/>
        <end position="61"/>
    </location>
</feature>
<dbReference type="HAMAP" id="MF_00291_B">
    <property type="entry name" value="Ribosomal_uS2_B"/>
    <property type="match status" value="1"/>
</dbReference>
<dbReference type="Gene3D" id="3.40.50.10490">
    <property type="entry name" value="Glucose-6-phosphate isomerase like protein, domain 1"/>
    <property type="match status" value="1"/>
</dbReference>
<dbReference type="PRINTS" id="PR00395">
    <property type="entry name" value="RIBOSOMALS2"/>
</dbReference>
<dbReference type="EMBL" id="LN483332">
    <property type="protein sequence ID" value="CED85149.1"/>
    <property type="molecule type" value="Genomic_DNA"/>
</dbReference>
<dbReference type="Pfam" id="PF00318">
    <property type="entry name" value="Ribosomal_S2"/>
    <property type="match status" value="2"/>
</dbReference>
<evidence type="ECO:0000256" key="3">
    <source>
        <dbReference type="ARBA" id="ARBA00023274"/>
    </source>
</evidence>
<dbReference type="CDD" id="cd01425">
    <property type="entry name" value="RPS2"/>
    <property type="match status" value="1"/>
</dbReference>
<dbReference type="AlphaFoldDB" id="A0A0F7SWJ3"/>
<dbReference type="GO" id="GO:0005763">
    <property type="term" value="C:mitochondrial small ribosomal subunit"/>
    <property type="evidence" value="ECO:0007669"/>
    <property type="project" value="TreeGrafter"/>
</dbReference>
<name>A0A0F7SWJ3_PHARH</name>
<dbReference type="PROSITE" id="PS00962">
    <property type="entry name" value="RIBOSOMAL_S2_1"/>
    <property type="match status" value="1"/>
</dbReference>
<feature type="region of interest" description="Disordered" evidence="4">
    <location>
        <begin position="30"/>
        <end position="106"/>
    </location>
</feature>
<dbReference type="InterPro" id="IPR018130">
    <property type="entry name" value="Ribosomal_uS2_CS"/>
</dbReference>
<evidence type="ECO:0000313" key="5">
    <source>
        <dbReference type="EMBL" id="CED85149.1"/>
    </source>
</evidence>
<dbReference type="InterPro" id="IPR023591">
    <property type="entry name" value="Ribosomal_uS2_flav_dom_sf"/>
</dbReference>
<evidence type="ECO:0000256" key="1">
    <source>
        <dbReference type="ARBA" id="ARBA00006242"/>
    </source>
</evidence>
<comment type="similarity">
    <text evidence="1">Belongs to the universal ribosomal protein uS2 family.</text>
</comment>
<evidence type="ECO:0000256" key="4">
    <source>
        <dbReference type="SAM" id="MobiDB-lite"/>
    </source>
</evidence>
<dbReference type="InterPro" id="IPR001865">
    <property type="entry name" value="Ribosomal_uS2"/>
</dbReference>
<sequence>MSFFSPVRSVSRRVFGNQIQLARQVHASASISAQSTNPSLPVDSNNTRPSNTNASVGSPSGVNAEPVVGNETDTIISDSLDGAVSGDRPAGSQQQGQRQKEEDLPEWQVKRAGQSFGSFQTDSTWHPTHSLSKPITAYQATVSHLVAAGTHMGHSPHLTRPSYQSYLAGRRSGIDIINLEHTLPSLRKACGVVRDIARDDGVIVFVGKKKITKGAVIKAVERMPGVAHAVTERWRPGTLTNAHSIFGAESVISGAYLPDLIVVLDPRNMVHIINEANNKNIPTLGLVDSDVDPRLVTIPIYTNIDSARSIELILGALGRAGQDGIKERNGEKPGSRFLLPHHRFQAKIDRKREFDNVEQPIDWDQ</sequence>
<evidence type="ECO:0000256" key="2">
    <source>
        <dbReference type="ARBA" id="ARBA00022980"/>
    </source>
</evidence>
<dbReference type="SUPFAM" id="SSF52313">
    <property type="entry name" value="Ribosomal protein S2"/>
    <property type="match status" value="1"/>
</dbReference>
<protein>
    <submittedName>
        <fullName evidence="5">Ribosomal protein s2</fullName>
    </submittedName>
</protein>
<accession>A0A0F7SWJ3</accession>
<keyword evidence="2 5" id="KW-0689">Ribosomal protein</keyword>
<reference evidence="5" key="1">
    <citation type="submission" date="2014-08" db="EMBL/GenBank/DDBJ databases">
        <authorList>
            <person name="Sharma Rahul"/>
            <person name="Thines Marco"/>
        </authorList>
    </citation>
    <scope>NUCLEOTIDE SEQUENCE</scope>
</reference>